<dbReference type="EMBL" id="JACJVR010000054">
    <property type="protein sequence ID" value="MBB6692505.1"/>
    <property type="molecule type" value="Genomic_DNA"/>
</dbReference>
<evidence type="ECO:0000256" key="1">
    <source>
        <dbReference type="SAM" id="Phobius"/>
    </source>
</evidence>
<organism evidence="2 3">
    <name type="scientific">Cohnella xylanilytica</name>
    <dbReference type="NCBI Taxonomy" id="557555"/>
    <lineage>
        <taxon>Bacteria</taxon>
        <taxon>Bacillati</taxon>
        <taxon>Bacillota</taxon>
        <taxon>Bacilli</taxon>
        <taxon>Bacillales</taxon>
        <taxon>Paenibacillaceae</taxon>
        <taxon>Cohnella</taxon>
    </lineage>
</organism>
<keyword evidence="1" id="KW-0812">Transmembrane</keyword>
<keyword evidence="1" id="KW-1133">Transmembrane helix</keyword>
<dbReference type="AlphaFoldDB" id="A0A841TWE9"/>
<gene>
    <name evidence="2" type="ORF">H7B90_13935</name>
</gene>
<accession>A0A841TWE9</accession>
<name>A0A841TWE9_9BACL</name>
<protein>
    <submittedName>
        <fullName evidence="2">Uncharacterized protein</fullName>
    </submittedName>
</protein>
<evidence type="ECO:0000313" key="2">
    <source>
        <dbReference type="EMBL" id="MBB6692505.1"/>
    </source>
</evidence>
<keyword evidence="3" id="KW-1185">Reference proteome</keyword>
<feature type="transmembrane region" description="Helical" evidence="1">
    <location>
        <begin position="20"/>
        <end position="39"/>
    </location>
</feature>
<proteinExistence type="predicted"/>
<dbReference type="RefSeq" id="WP_185136496.1">
    <property type="nucleotide sequence ID" value="NZ_JACJVR010000054.1"/>
</dbReference>
<comment type="caution">
    <text evidence="2">The sequence shown here is derived from an EMBL/GenBank/DDBJ whole genome shotgun (WGS) entry which is preliminary data.</text>
</comment>
<dbReference type="Proteomes" id="UP000553776">
    <property type="component" value="Unassembled WGS sequence"/>
</dbReference>
<keyword evidence="1" id="KW-0472">Membrane</keyword>
<sequence length="49" mass="5387">MLIDQWIGWIGDFGYAVYSGGLRVLWLAVAIGGAAWILYSRREKGRSGG</sequence>
<reference evidence="2 3" key="1">
    <citation type="submission" date="2020-08" db="EMBL/GenBank/DDBJ databases">
        <title>Cohnella phylogeny.</title>
        <authorList>
            <person name="Dunlap C."/>
        </authorList>
    </citation>
    <scope>NUCLEOTIDE SEQUENCE [LARGE SCALE GENOMIC DNA]</scope>
    <source>
        <strain evidence="2 3">DSM 25239</strain>
    </source>
</reference>
<evidence type="ECO:0000313" key="3">
    <source>
        <dbReference type="Proteomes" id="UP000553776"/>
    </source>
</evidence>